<evidence type="ECO:0000313" key="14">
    <source>
        <dbReference type="EMBL" id="NYE84983.1"/>
    </source>
</evidence>
<feature type="binding site" evidence="10">
    <location>
        <position position="446"/>
    </location>
    <ligand>
        <name>L-glutamate</name>
        <dbReference type="ChEBI" id="CHEBI:29985"/>
    </ligand>
</feature>
<feature type="region of interest" description="Disordered" evidence="12">
    <location>
        <begin position="572"/>
        <end position="593"/>
    </location>
</feature>
<dbReference type="InterPro" id="IPR043137">
    <property type="entry name" value="GGT_ssub_C"/>
</dbReference>
<evidence type="ECO:0000256" key="1">
    <source>
        <dbReference type="ARBA" id="ARBA00001049"/>
    </source>
</evidence>
<comment type="PTM">
    <text evidence="11">Cleaved by autocatalysis into a large and a small subunit.</text>
</comment>
<dbReference type="NCBIfam" id="TIGR00066">
    <property type="entry name" value="g_glut_trans"/>
    <property type="match status" value="1"/>
</dbReference>
<keyword evidence="6 11" id="KW-0865">Zymogen</keyword>
<dbReference type="GO" id="GO:0006751">
    <property type="term" value="P:glutathione catabolic process"/>
    <property type="evidence" value="ECO:0007669"/>
    <property type="project" value="UniProtKB-UniRule"/>
</dbReference>
<dbReference type="SUPFAM" id="SSF56235">
    <property type="entry name" value="N-terminal nucleophile aminohydrolases (Ntn hydrolases)"/>
    <property type="match status" value="1"/>
</dbReference>
<comment type="caution">
    <text evidence="14">The sequence shown here is derived from an EMBL/GenBank/DDBJ whole genome shotgun (WGS) entry which is preliminary data.</text>
</comment>
<dbReference type="GO" id="GO:0103068">
    <property type="term" value="F:leukotriene C4 gamma-glutamyl transferase activity"/>
    <property type="evidence" value="ECO:0007669"/>
    <property type="project" value="UniProtKB-EC"/>
</dbReference>
<keyword evidence="5 11" id="KW-0378">Hydrolase</keyword>
<dbReference type="Gene3D" id="1.10.246.130">
    <property type="match status" value="1"/>
</dbReference>
<feature type="binding site" evidence="10">
    <location>
        <begin position="471"/>
        <end position="472"/>
    </location>
    <ligand>
        <name>L-glutamate</name>
        <dbReference type="ChEBI" id="CHEBI:29985"/>
    </ligand>
</feature>
<comment type="catalytic activity">
    <reaction evidence="1 11">
        <text>an S-substituted glutathione + H2O = an S-substituted L-cysteinylglycine + L-glutamate</text>
        <dbReference type="Rhea" id="RHEA:59468"/>
        <dbReference type="ChEBI" id="CHEBI:15377"/>
        <dbReference type="ChEBI" id="CHEBI:29985"/>
        <dbReference type="ChEBI" id="CHEBI:90779"/>
        <dbReference type="ChEBI" id="CHEBI:143103"/>
        <dbReference type="EC" id="3.4.19.13"/>
    </reaction>
</comment>
<proteinExistence type="inferred from homology"/>
<keyword evidence="13" id="KW-0732">Signal</keyword>
<dbReference type="InterPro" id="IPR051792">
    <property type="entry name" value="GGT_bact"/>
</dbReference>
<gene>
    <name evidence="14" type="ORF">FHW18_004290</name>
</gene>
<feature type="binding site" evidence="10">
    <location>
        <position position="119"/>
    </location>
    <ligand>
        <name>L-glutamate</name>
        <dbReference type="ChEBI" id="CHEBI:29985"/>
    </ligand>
</feature>
<evidence type="ECO:0000256" key="11">
    <source>
        <dbReference type="RuleBase" id="RU368036"/>
    </source>
</evidence>
<feature type="active site" description="Nucleophile" evidence="9">
    <location>
        <position position="406"/>
    </location>
</feature>
<evidence type="ECO:0000256" key="12">
    <source>
        <dbReference type="SAM" id="MobiDB-lite"/>
    </source>
</evidence>
<keyword evidence="7 11" id="KW-0012">Acyltransferase</keyword>
<keyword evidence="4 11" id="KW-0808">Transferase</keyword>
<evidence type="ECO:0000256" key="3">
    <source>
        <dbReference type="ARBA" id="ARBA00009381"/>
    </source>
</evidence>
<accession>A0A7Y9IYY3</accession>
<dbReference type="Pfam" id="PF01019">
    <property type="entry name" value="G_glu_transpept"/>
    <property type="match status" value="1"/>
</dbReference>
<sequence length="593" mass="62096">MPALTCRSLLATLLTALALCAGGKSAWADASVDANPEAATGVTAKALVTARHLMAATAHPLATDAAYVTLRRGGSAVDAAIAAQMVLTLVEPQSSGIGGGAFLLHYAAKDGAVRFFDGRETAPARVNEDLFMRNGRPMPFFDAVNSGKSVGVPGVLRMLELAHRRHGKLPWADLFQPAIAMAEDGFLVTPRLAGLIAGSDALARQPAARAYFFRPDGTPLQVGDRLRNPALAATLRAIAAHGADAFYIGALAGRMVDAVASHPVPGTLSRQDLSSYTALEREPVCAPYRHYRVCGASPPSSGGIAIAQMLGILAHTPIDRLAPNSVDAVHIFSEAGRLAYADRERYVADPAFQPVPVDAMIAPGYLAQRAALISPTRSMGRAAPGDPVPGGLVRLGLDDTPELPSTTHLSIVDADGNAVAMTSTIEQAFGSKIFVDGFLLNNELTDFSLSPSDPQGRRVANRVEPGKRPRSTMAPTIVLAPSNDGRPPRLRLVVGSPGGSAIVNYVAQTIVANLDWGLDIQAAVSLPHRGSRNRETELEAATGLDSLIPALEKRGHHVTLHEFPSGVHAIAITPDGGLQSGADPRREGTALGR</sequence>
<evidence type="ECO:0000256" key="4">
    <source>
        <dbReference type="ARBA" id="ARBA00022679"/>
    </source>
</evidence>
<dbReference type="EC" id="3.4.19.13" evidence="11"/>
<feature type="chain" id="PRO_5031085643" description="Glutathione hydrolase proenzyme" evidence="13">
    <location>
        <begin position="29"/>
        <end position="593"/>
    </location>
</feature>
<dbReference type="EMBL" id="JACBYR010000002">
    <property type="protein sequence ID" value="NYE84983.1"/>
    <property type="molecule type" value="Genomic_DNA"/>
</dbReference>
<dbReference type="InterPro" id="IPR000101">
    <property type="entry name" value="GGT_peptidase"/>
</dbReference>
<dbReference type="GO" id="GO:0036374">
    <property type="term" value="F:glutathione hydrolase activity"/>
    <property type="evidence" value="ECO:0007669"/>
    <property type="project" value="UniProtKB-UniRule"/>
</dbReference>
<dbReference type="Proteomes" id="UP000542125">
    <property type="component" value="Unassembled WGS sequence"/>
</dbReference>
<evidence type="ECO:0000256" key="8">
    <source>
        <dbReference type="ARBA" id="ARBA00047417"/>
    </source>
</evidence>
<dbReference type="PANTHER" id="PTHR43199">
    <property type="entry name" value="GLUTATHIONE HYDROLASE"/>
    <property type="match status" value="1"/>
</dbReference>
<comment type="catalytic activity">
    <reaction evidence="2 11">
        <text>glutathione + H2O = L-cysteinylglycine + L-glutamate</text>
        <dbReference type="Rhea" id="RHEA:28807"/>
        <dbReference type="ChEBI" id="CHEBI:15377"/>
        <dbReference type="ChEBI" id="CHEBI:29985"/>
        <dbReference type="ChEBI" id="CHEBI:57925"/>
        <dbReference type="ChEBI" id="CHEBI:61694"/>
        <dbReference type="EC" id="3.4.19.13"/>
    </reaction>
</comment>
<dbReference type="AlphaFoldDB" id="A0A7Y9IYY3"/>
<dbReference type="PANTHER" id="PTHR43199:SF1">
    <property type="entry name" value="GLUTATHIONE HYDROLASE PROENZYME"/>
    <property type="match status" value="1"/>
</dbReference>
<feature type="compositionally biased region" description="Basic and acidic residues" evidence="12">
    <location>
        <begin position="583"/>
        <end position="593"/>
    </location>
</feature>
<dbReference type="EC" id="2.3.2.2" evidence="11"/>
<organism evidence="14 15">
    <name type="scientific">Pigmentiphaga litoralis</name>
    <dbReference type="NCBI Taxonomy" id="516702"/>
    <lineage>
        <taxon>Bacteria</taxon>
        <taxon>Pseudomonadati</taxon>
        <taxon>Pseudomonadota</taxon>
        <taxon>Betaproteobacteria</taxon>
        <taxon>Burkholderiales</taxon>
        <taxon>Alcaligenaceae</taxon>
        <taxon>Pigmentiphaga</taxon>
    </lineage>
</organism>
<dbReference type="GO" id="GO:0006750">
    <property type="term" value="P:glutathione biosynthetic process"/>
    <property type="evidence" value="ECO:0007669"/>
    <property type="project" value="UniProtKB-KW"/>
</dbReference>
<comment type="pathway">
    <text evidence="11">Sulfur metabolism; glutathione metabolism.</text>
</comment>
<evidence type="ECO:0000256" key="2">
    <source>
        <dbReference type="ARBA" id="ARBA00001089"/>
    </source>
</evidence>
<evidence type="ECO:0000256" key="13">
    <source>
        <dbReference type="SAM" id="SignalP"/>
    </source>
</evidence>
<keyword evidence="15" id="KW-1185">Reference proteome</keyword>
<name>A0A7Y9IYY3_9BURK</name>
<dbReference type="InterPro" id="IPR043138">
    <property type="entry name" value="GGT_lsub"/>
</dbReference>
<protein>
    <recommendedName>
        <fullName evidence="11">Glutathione hydrolase proenzyme</fullName>
        <ecNumber evidence="11">2.3.2.2</ecNumber>
        <ecNumber evidence="11">3.4.19.13</ecNumber>
    </recommendedName>
    <component>
        <recommendedName>
            <fullName evidence="11">Glutathione hydrolase large chain</fullName>
        </recommendedName>
    </component>
    <component>
        <recommendedName>
            <fullName evidence="11">Glutathione hydrolase small chain</fullName>
        </recommendedName>
    </component>
</protein>
<keyword evidence="11" id="KW-0317">Glutathione biosynthesis</keyword>
<dbReference type="InterPro" id="IPR055262">
    <property type="entry name" value="GGT_CS"/>
</dbReference>
<feature type="region of interest" description="Disordered" evidence="12">
    <location>
        <begin position="451"/>
        <end position="470"/>
    </location>
</feature>
<evidence type="ECO:0000313" key="15">
    <source>
        <dbReference type="Proteomes" id="UP000542125"/>
    </source>
</evidence>
<dbReference type="InterPro" id="IPR029055">
    <property type="entry name" value="Ntn_hydrolases_N"/>
</dbReference>
<dbReference type="PRINTS" id="PR01210">
    <property type="entry name" value="GGTRANSPTASE"/>
</dbReference>
<evidence type="ECO:0000256" key="7">
    <source>
        <dbReference type="ARBA" id="ARBA00023315"/>
    </source>
</evidence>
<evidence type="ECO:0000256" key="5">
    <source>
        <dbReference type="ARBA" id="ARBA00022801"/>
    </source>
</evidence>
<comment type="subunit">
    <text evidence="11">This enzyme consists of two polypeptide chains, which are synthesized in precursor form from a single polypeptide.</text>
</comment>
<dbReference type="Gene3D" id="3.60.20.40">
    <property type="match status" value="1"/>
</dbReference>
<reference evidence="14 15" key="1">
    <citation type="submission" date="2020-07" db="EMBL/GenBank/DDBJ databases">
        <title>Genomic Encyclopedia of Type Strains, Phase IV (KMG-V): Genome sequencing to study the core and pangenomes of soil and plant-associated prokaryotes.</title>
        <authorList>
            <person name="Whitman W."/>
        </authorList>
    </citation>
    <scope>NUCLEOTIDE SEQUENCE [LARGE SCALE GENOMIC DNA]</scope>
    <source>
        <strain evidence="14 15">SAS40</strain>
    </source>
</reference>
<dbReference type="UniPathway" id="UPA00204"/>
<feature type="binding site" evidence="10">
    <location>
        <position position="499"/>
    </location>
    <ligand>
        <name>L-glutamate</name>
        <dbReference type="ChEBI" id="CHEBI:29985"/>
    </ligand>
</feature>
<evidence type="ECO:0000256" key="9">
    <source>
        <dbReference type="PIRSR" id="PIRSR600101-1"/>
    </source>
</evidence>
<comment type="similarity">
    <text evidence="3 11">Belongs to the gamma-glutamyltransferase family.</text>
</comment>
<evidence type="ECO:0000256" key="10">
    <source>
        <dbReference type="PIRSR" id="PIRSR600101-2"/>
    </source>
</evidence>
<evidence type="ECO:0000256" key="6">
    <source>
        <dbReference type="ARBA" id="ARBA00023145"/>
    </source>
</evidence>
<feature type="signal peptide" evidence="13">
    <location>
        <begin position="1"/>
        <end position="28"/>
    </location>
</feature>
<comment type="catalytic activity">
    <reaction evidence="8 11">
        <text>an N-terminal (5-L-glutamyl)-[peptide] + an alpha-amino acid = 5-L-glutamyl amino acid + an N-terminal L-alpha-aminoacyl-[peptide]</text>
        <dbReference type="Rhea" id="RHEA:23904"/>
        <dbReference type="Rhea" id="RHEA-COMP:9780"/>
        <dbReference type="Rhea" id="RHEA-COMP:9795"/>
        <dbReference type="ChEBI" id="CHEBI:77644"/>
        <dbReference type="ChEBI" id="CHEBI:78597"/>
        <dbReference type="ChEBI" id="CHEBI:78599"/>
        <dbReference type="ChEBI" id="CHEBI:78608"/>
        <dbReference type="EC" id="2.3.2.2"/>
    </reaction>
</comment>
<dbReference type="PROSITE" id="PS00462">
    <property type="entry name" value="G_GLU_TRANSPEPTIDASE"/>
    <property type="match status" value="1"/>
</dbReference>